<accession>A0ABP9Q6A3</accession>
<dbReference type="SUPFAM" id="SSF55729">
    <property type="entry name" value="Acyl-CoA N-acyltransferases (Nat)"/>
    <property type="match status" value="2"/>
</dbReference>
<dbReference type="Pfam" id="PF13480">
    <property type="entry name" value="Acetyltransf_6"/>
    <property type="match status" value="1"/>
</dbReference>
<dbReference type="InterPro" id="IPR050644">
    <property type="entry name" value="PG_Glycine_Bridge_Synth"/>
</dbReference>
<comment type="similarity">
    <text evidence="1">Belongs to the FemABX family.</text>
</comment>
<proteinExistence type="inferred from homology"/>
<keyword evidence="4" id="KW-0573">Peptidoglycan synthesis</keyword>
<dbReference type="Proteomes" id="UP001428817">
    <property type="component" value="Unassembled WGS sequence"/>
</dbReference>
<dbReference type="PROSITE" id="PS51191">
    <property type="entry name" value="FEMABX"/>
    <property type="match status" value="1"/>
</dbReference>
<comment type="caution">
    <text evidence="8">The sequence shown here is derived from an EMBL/GenBank/DDBJ whole genome shotgun (WGS) entry which is preliminary data.</text>
</comment>
<dbReference type="RefSeq" id="WP_185059303.1">
    <property type="nucleotide sequence ID" value="NZ_BAABJP010000015.1"/>
</dbReference>
<dbReference type="InterPro" id="IPR038740">
    <property type="entry name" value="BioF2-like_GNAT_dom"/>
</dbReference>
<keyword evidence="2" id="KW-0808">Transferase</keyword>
<keyword evidence="5" id="KW-0012">Acyltransferase</keyword>
<protein>
    <submittedName>
        <fullName evidence="8">Peptidoglycan bridge formation glycyltransferase FemA/FemB family protein</fullName>
    </submittedName>
</protein>
<sequence>MLPETDLSKGTGLDRRTVVVTTTATRLDGDARLAWDKLVSGIAGSDVTQLSGWARVRAEVGYRALYLRVHRDGELAGGAQLLLRRIPLLGEIGYVSYGPLVAENVPREQVVPALVEALDKLARGRLCALFVQPVHGDDLSAQLLARGFRRSTAGVAPANTVRLDLAQDEDALRAALSKRIRRWTGKWERSGVSVRRGGLDDVRLLSDLIGRTATHQGFSELSEDYVRNLYEEFGSTGHAEIFVGEVDGTPVAAELFTACGGVLRCRLTGLDRSSPAVRLSVTSALDWEAMRWAKASGFAEFDLGGLSPAGAALVEAEGFSSQSLEGPDRFKVGFGGRLHRYPPAVELISSPLLRITYDRLRSAGAGRAVVEWVRTFMRQGLRRKR</sequence>
<evidence type="ECO:0000256" key="4">
    <source>
        <dbReference type="ARBA" id="ARBA00022984"/>
    </source>
</evidence>
<dbReference type="InterPro" id="IPR003447">
    <property type="entry name" value="FEMABX"/>
</dbReference>
<evidence type="ECO:0000256" key="1">
    <source>
        <dbReference type="ARBA" id="ARBA00009943"/>
    </source>
</evidence>
<keyword evidence="9" id="KW-1185">Reference proteome</keyword>
<dbReference type="PANTHER" id="PTHR36174:SF1">
    <property type="entry name" value="LIPID II:GLYCINE GLYCYLTRANSFERASE"/>
    <property type="match status" value="1"/>
</dbReference>
<evidence type="ECO:0000256" key="6">
    <source>
        <dbReference type="ARBA" id="ARBA00023316"/>
    </source>
</evidence>
<evidence type="ECO:0000256" key="2">
    <source>
        <dbReference type="ARBA" id="ARBA00022679"/>
    </source>
</evidence>
<evidence type="ECO:0000259" key="7">
    <source>
        <dbReference type="Pfam" id="PF13480"/>
    </source>
</evidence>
<keyword evidence="6" id="KW-0961">Cell wall biogenesis/degradation</keyword>
<gene>
    <name evidence="8" type="ORF">GCM10023321_35940</name>
</gene>
<evidence type="ECO:0000256" key="3">
    <source>
        <dbReference type="ARBA" id="ARBA00022960"/>
    </source>
</evidence>
<dbReference type="InterPro" id="IPR016181">
    <property type="entry name" value="Acyl_CoA_acyltransferase"/>
</dbReference>
<dbReference type="Gene3D" id="3.40.630.30">
    <property type="match status" value="2"/>
</dbReference>
<dbReference type="EMBL" id="BAABJP010000015">
    <property type="protein sequence ID" value="GAA5157544.1"/>
    <property type="molecule type" value="Genomic_DNA"/>
</dbReference>
<reference evidence="9" key="1">
    <citation type="journal article" date="2019" name="Int. J. Syst. Evol. Microbiol.">
        <title>The Global Catalogue of Microorganisms (GCM) 10K type strain sequencing project: providing services to taxonomists for standard genome sequencing and annotation.</title>
        <authorList>
            <consortium name="The Broad Institute Genomics Platform"/>
            <consortium name="The Broad Institute Genome Sequencing Center for Infectious Disease"/>
            <person name="Wu L."/>
            <person name="Ma J."/>
        </authorList>
    </citation>
    <scope>NUCLEOTIDE SEQUENCE [LARGE SCALE GENOMIC DNA]</scope>
    <source>
        <strain evidence="9">JCM 18303</strain>
    </source>
</reference>
<evidence type="ECO:0000313" key="8">
    <source>
        <dbReference type="EMBL" id="GAA5157544.1"/>
    </source>
</evidence>
<evidence type="ECO:0000313" key="9">
    <source>
        <dbReference type="Proteomes" id="UP001428817"/>
    </source>
</evidence>
<name>A0ABP9Q6A3_9PSEU</name>
<dbReference type="PANTHER" id="PTHR36174">
    <property type="entry name" value="LIPID II:GLYCINE GLYCYLTRANSFERASE"/>
    <property type="match status" value="1"/>
</dbReference>
<keyword evidence="3" id="KW-0133">Cell shape</keyword>
<organism evidence="8 9">
    <name type="scientific">Pseudonocardia eucalypti</name>
    <dbReference type="NCBI Taxonomy" id="648755"/>
    <lineage>
        <taxon>Bacteria</taxon>
        <taxon>Bacillati</taxon>
        <taxon>Actinomycetota</taxon>
        <taxon>Actinomycetes</taxon>
        <taxon>Pseudonocardiales</taxon>
        <taxon>Pseudonocardiaceae</taxon>
        <taxon>Pseudonocardia</taxon>
    </lineage>
</organism>
<evidence type="ECO:0000256" key="5">
    <source>
        <dbReference type="ARBA" id="ARBA00023315"/>
    </source>
</evidence>
<feature type="domain" description="BioF2-like acetyltransferase" evidence="7">
    <location>
        <begin position="174"/>
        <end position="305"/>
    </location>
</feature>